<keyword evidence="2" id="KW-0521">NADP</keyword>
<dbReference type="NCBIfam" id="NF005559">
    <property type="entry name" value="PRK07231.1"/>
    <property type="match status" value="1"/>
</dbReference>
<dbReference type="PRINTS" id="PR00081">
    <property type="entry name" value="GDHRDH"/>
</dbReference>
<dbReference type="Pfam" id="PF13561">
    <property type="entry name" value="adh_short_C2"/>
    <property type="match status" value="1"/>
</dbReference>
<organism evidence="4 5">
    <name type="scientific">Clonostachys byssicola</name>
    <dbReference type="NCBI Taxonomy" id="160290"/>
    <lineage>
        <taxon>Eukaryota</taxon>
        <taxon>Fungi</taxon>
        <taxon>Dikarya</taxon>
        <taxon>Ascomycota</taxon>
        <taxon>Pezizomycotina</taxon>
        <taxon>Sordariomycetes</taxon>
        <taxon>Hypocreomycetidae</taxon>
        <taxon>Hypocreales</taxon>
        <taxon>Bionectriaceae</taxon>
        <taxon>Clonostachys</taxon>
    </lineage>
</organism>
<dbReference type="GO" id="GO:0016491">
    <property type="term" value="F:oxidoreductase activity"/>
    <property type="evidence" value="ECO:0007669"/>
    <property type="project" value="UniProtKB-KW"/>
</dbReference>
<dbReference type="Gene3D" id="3.40.50.720">
    <property type="entry name" value="NAD(P)-binding Rossmann-like Domain"/>
    <property type="match status" value="1"/>
</dbReference>
<evidence type="ECO:0000256" key="1">
    <source>
        <dbReference type="ARBA" id="ARBA00006484"/>
    </source>
</evidence>
<gene>
    <name evidence="4" type="ORF">CBYS24578_00017285</name>
</gene>
<dbReference type="InterPro" id="IPR002347">
    <property type="entry name" value="SDR_fam"/>
</dbReference>
<dbReference type="EMBL" id="CABFNO020001472">
    <property type="protein sequence ID" value="CAG9990359.1"/>
    <property type="molecule type" value="Genomic_DNA"/>
</dbReference>
<reference evidence="5" key="1">
    <citation type="submission" date="2019-06" db="EMBL/GenBank/DDBJ databases">
        <authorList>
            <person name="Broberg M."/>
        </authorList>
    </citation>
    <scope>NUCLEOTIDE SEQUENCE [LARGE SCALE GENOMIC DNA]</scope>
</reference>
<comment type="similarity">
    <text evidence="1">Belongs to the short-chain dehydrogenases/reductases (SDR) family.</text>
</comment>
<keyword evidence="3" id="KW-0560">Oxidoreductase</keyword>
<dbReference type="PANTHER" id="PTHR24321">
    <property type="entry name" value="DEHYDROGENASES, SHORT CHAIN"/>
    <property type="match status" value="1"/>
</dbReference>
<dbReference type="Proteomes" id="UP000754883">
    <property type="component" value="Unassembled WGS sequence"/>
</dbReference>
<dbReference type="AlphaFoldDB" id="A0A9N9UKQ0"/>
<dbReference type="PRINTS" id="PR00080">
    <property type="entry name" value="SDRFAMILY"/>
</dbReference>
<evidence type="ECO:0000256" key="2">
    <source>
        <dbReference type="ARBA" id="ARBA00022857"/>
    </source>
</evidence>
<keyword evidence="5" id="KW-1185">Reference proteome</keyword>
<dbReference type="SUPFAM" id="SSF51735">
    <property type="entry name" value="NAD(P)-binding Rossmann-fold domains"/>
    <property type="match status" value="1"/>
</dbReference>
<dbReference type="OrthoDB" id="47007at2759"/>
<reference evidence="4 5" key="2">
    <citation type="submission" date="2021-10" db="EMBL/GenBank/DDBJ databases">
        <authorList>
            <person name="Piombo E."/>
        </authorList>
    </citation>
    <scope>NUCLEOTIDE SEQUENCE [LARGE SCALE GENOMIC DNA]</scope>
</reference>
<dbReference type="PANTHER" id="PTHR24321:SF8">
    <property type="entry name" value="ESTRADIOL 17-BETA-DEHYDROGENASE 8-RELATED"/>
    <property type="match status" value="1"/>
</dbReference>
<comment type="caution">
    <text evidence="4">The sequence shown here is derived from an EMBL/GenBank/DDBJ whole genome shotgun (WGS) entry which is preliminary data.</text>
</comment>
<evidence type="ECO:0008006" key="6">
    <source>
        <dbReference type="Google" id="ProtNLM"/>
    </source>
</evidence>
<dbReference type="CDD" id="cd05233">
    <property type="entry name" value="SDR_c"/>
    <property type="match status" value="1"/>
</dbReference>
<proteinExistence type="inferred from homology"/>
<protein>
    <recommendedName>
        <fullName evidence="6">NAD(P)-binding protein</fullName>
    </recommendedName>
</protein>
<dbReference type="InterPro" id="IPR036291">
    <property type="entry name" value="NAD(P)-bd_dom_sf"/>
</dbReference>
<dbReference type="PROSITE" id="PS00061">
    <property type="entry name" value="ADH_SHORT"/>
    <property type="match status" value="1"/>
</dbReference>
<accession>A0A9N9UKQ0</accession>
<evidence type="ECO:0000313" key="4">
    <source>
        <dbReference type="EMBL" id="CAG9990359.1"/>
    </source>
</evidence>
<dbReference type="InterPro" id="IPR020904">
    <property type="entry name" value="Sc_DH/Rdtase_CS"/>
</dbReference>
<name>A0A9N9UKQ0_9HYPO</name>
<evidence type="ECO:0000313" key="5">
    <source>
        <dbReference type="Proteomes" id="UP000754883"/>
    </source>
</evidence>
<dbReference type="FunFam" id="3.40.50.720:FF:000084">
    <property type="entry name" value="Short-chain dehydrogenase reductase"/>
    <property type="match status" value="1"/>
</dbReference>
<evidence type="ECO:0000256" key="3">
    <source>
        <dbReference type="ARBA" id="ARBA00023002"/>
    </source>
</evidence>
<sequence length="269" mass="28321">MTTGAPEALSMAVRLQDRVVLITGAGGTIGLESASRLLQEGARLSLLDISTTALDKAMEQLKPLIPADQEASSRIIAIKTDVTVAADMEAATAKTVDTFGRLDCAFLNAGISYSSTSIFDTTEELYEKLMAINVKSAFLGIRATGKAMRDLGNGGSIIITSSIAGLRGTPGLILYSGSKYAVRGFAQTAANELGQYGIRVNTIHPSGVDGVMFRNTWSPEKLQSLLDAMPLGRFAQASDISSVVAFLASDDSKFMTGGFMKVDGGCINF</sequence>